<proteinExistence type="predicted"/>
<keyword evidence="1" id="KW-0812">Transmembrane</keyword>
<dbReference type="EMBL" id="JBDFQZ010000010">
    <property type="protein sequence ID" value="KAK9682282.1"/>
    <property type="molecule type" value="Genomic_DNA"/>
</dbReference>
<dbReference type="InterPro" id="IPR036457">
    <property type="entry name" value="PPM-type-like_dom_sf"/>
</dbReference>
<dbReference type="AlphaFoldDB" id="A0AAW1HZ09"/>
<keyword evidence="1" id="KW-0472">Membrane</keyword>
<accession>A0AAW1HZ09</accession>
<evidence type="ECO:0000313" key="3">
    <source>
        <dbReference type="EMBL" id="KAK9682282.1"/>
    </source>
</evidence>
<feature type="signal peptide" evidence="2">
    <location>
        <begin position="1"/>
        <end position="21"/>
    </location>
</feature>
<keyword evidence="4" id="KW-1185">Reference proteome</keyword>
<organism evidence="3 4">
    <name type="scientific">Saponaria officinalis</name>
    <name type="common">Common soapwort</name>
    <name type="synonym">Lychnis saponaria</name>
    <dbReference type="NCBI Taxonomy" id="3572"/>
    <lineage>
        <taxon>Eukaryota</taxon>
        <taxon>Viridiplantae</taxon>
        <taxon>Streptophyta</taxon>
        <taxon>Embryophyta</taxon>
        <taxon>Tracheophyta</taxon>
        <taxon>Spermatophyta</taxon>
        <taxon>Magnoliopsida</taxon>
        <taxon>eudicotyledons</taxon>
        <taxon>Gunneridae</taxon>
        <taxon>Pentapetalae</taxon>
        <taxon>Caryophyllales</taxon>
        <taxon>Caryophyllaceae</taxon>
        <taxon>Caryophylleae</taxon>
        <taxon>Saponaria</taxon>
    </lineage>
</organism>
<name>A0AAW1HZ09_SAPOF</name>
<protein>
    <recommendedName>
        <fullName evidence="5">Protein-serine/threonine phosphatase</fullName>
    </recommendedName>
</protein>
<dbReference type="SUPFAM" id="SSF81606">
    <property type="entry name" value="PP2C-like"/>
    <property type="match status" value="1"/>
</dbReference>
<sequence length="156" mass="17198">MFKTLEISVVAISLLLSGITCFSAGSSTCLSVYNAGGAPAVLNSPKCLRWKLSDRHAPPRNPRCQVAVHQGRRRHQEDRVICALDIRIPFPSSSGLTEVVVGVVAVFDGHNGSEASDMASDLLLEYLILHTYFLLDATFPLFLKKSFGRYFQTRKL</sequence>
<dbReference type="Gene3D" id="3.60.40.10">
    <property type="entry name" value="PPM-type phosphatase domain"/>
    <property type="match status" value="1"/>
</dbReference>
<comment type="caution">
    <text evidence="3">The sequence shown here is derived from an EMBL/GenBank/DDBJ whole genome shotgun (WGS) entry which is preliminary data.</text>
</comment>
<evidence type="ECO:0000256" key="2">
    <source>
        <dbReference type="SAM" id="SignalP"/>
    </source>
</evidence>
<keyword evidence="2" id="KW-0732">Signal</keyword>
<evidence type="ECO:0000256" key="1">
    <source>
        <dbReference type="SAM" id="Phobius"/>
    </source>
</evidence>
<gene>
    <name evidence="3" type="ORF">RND81_10G062600</name>
</gene>
<dbReference type="Proteomes" id="UP001443914">
    <property type="component" value="Unassembled WGS sequence"/>
</dbReference>
<keyword evidence="1" id="KW-1133">Transmembrane helix</keyword>
<evidence type="ECO:0008006" key="5">
    <source>
        <dbReference type="Google" id="ProtNLM"/>
    </source>
</evidence>
<feature type="chain" id="PRO_5043743814" description="Protein-serine/threonine phosphatase" evidence="2">
    <location>
        <begin position="22"/>
        <end position="156"/>
    </location>
</feature>
<evidence type="ECO:0000313" key="4">
    <source>
        <dbReference type="Proteomes" id="UP001443914"/>
    </source>
</evidence>
<feature type="transmembrane region" description="Helical" evidence="1">
    <location>
        <begin position="123"/>
        <end position="143"/>
    </location>
</feature>
<reference evidence="3" key="1">
    <citation type="submission" date="2024-03" db="EMBL/GenBank/DDBJ databases">
        <title>WGS assembly of Saponaria officinalis var. Norfolk2.</title>
        <authorList>
            <person name="Jenkins J."/>
            <person name="Shu S."/>
            <person name="Grimwood J."/>
            <person name="Barry K."/>
            <person name="Goodstein D."/>
            <person name="Schmutz J."/>
            <person name="Leebens-Mack J."/>
            <person name="Osbourn A."/>
        </authorList>
    </citation>
    <scope>NUCLEOTIDE SEQUENCE [LARGE SCALE GENOMIC DNA]</scope>
    <source>
        <strain evidence="3">JIC</strain>
    </source>
</reference>